<dbReference type="PANTHER" id="PTHR30231:SF41">
    <property type="entry name" value="DNA POLYMERASE III SUBUNIT EPSILON"/>
    <property type="match status" value="1"/>
</dbReference>
<evidence type="ECO:0000256" key="4">
    <source>
        <dbReference type="ARBA" id="ARBA00022679"/>
    </source>
</evidence>
<evidence type="ECO:0000256" key="8">
    <source>
        <dbReference type="ARBA" id="ARBA00022723"/>
    </source>
</evidence>
<comment type="subunit">
    <text evidence="18">DNA polymerase III contains a core (composed of alpha, epsilon and theta chains) that associates with a tau subunit. This core dimerizes to form the POLIII' complex. PolIII' associates with the gamma complex (composed of gamma, delta, delta', psi and chi chains) and with the beta chain to form the complete DNA polymerase III complex.</text>
</comment>
<evidence type="ECO:0000256" key="3">
    <source>
        <dbReference type="ARBA" id="ARBA00020352"/>
    </source>
</evidence>
<evidence type="ECO:0000256" key="16">
    <source>
        <dbReference type="PIRSR" id="PIRSR606309-2"/>
    </source>
</evidence>
<dbReference type="Gene3D" id="3.30.420.10">
    <property type="entry name" value="Ribonuclease H-like superfamily/Ribonuclease H"/>
    <property type="match status" value="1"/>
</dbReference>
<feature type="binding site" evidence="16">
    <location>
        <position position="163"/>
    </location>
    <ligand>
        <name>substrate</name>
    </ligand>
</feature>
<dbReference type="NCBIfam" id="TIGR01406">
    <property type="entry name" value="dnaQ_proteo"/>
    <property type="match status" value="1"/>
</dbReference>
<evidence type="ECO:0000256" key="2">
    <source>
        <dbReference type="ARBA" id="ARBA00012417"/>
    </source>
</evidence>
<dbReference type="InterPro" id="IPR006309">
    <property type="entry name" value="DnaQ_proteo"/>
</dbReference>
<keyword evidence="6 18" id="KW-0235">DNA replication</keyword>
<comment type="cofactor">
    <cofactor evidence="1 18">
        <name>Mn(2+)</name>
        <dbReference type="ChEBI" id="CHEBI:29035"/>
    </cofactor>
</comment>
<evidence type="ECO:0000256" key="18">
    <source>
        <dbReference type="RuleBase" id="RU364087"/>
    </source>
</evidence>
<dbReference type="GO" id="GO:0046872">
    <property type="term" value="F:metal ion binding"/>
    <property type="evidence" value="ECO:0007669"/>
    <property type="project" value="UniProtKB-KW"/>
</dbReference>
<dbReference type="InterPro" id="IPR036397">
    <property type="entry name" value="RNaseH_sf"/>
</dbReference>
<evidence type="ECO:0000256" key="9">
    <source>
        <dbReference type="ARBA" id="ARBA00022801"/>
    </source>
</evidence>
<feature type="binding site" evidence="16">
    <location>
        <position position="9"/>
    </location>
    <ligand>
        <name>substrate</name>
    </ligand>
</feature>
<dbReference type="Proteomes" id="UP000324285">
    <property type="component" value="Chromosome"/>
</dbReference>
<keyword evidence="7 18" id="KW-0540">Nuclease</keyword>
<comment type="cofactor">
    <cofactor evidence="17">
        <name>Mg(2+)</name>
        <dbReference type="ChEBI" id="CHEBI:18420"/>
    </cofactor>
    <cofactor evidence="17">
        <name>Mn(2+)</name>
        <dbReference type="ChEBI" id="CHEBI:29035"/>
    </cofactor>
    <text evidence="17">Binds 2 divalent metal cations. Magnesium or manganese.</text>
</comment>
<feature type="binding site" evidence="17">
    <location>
        <position position="163"/>
    </location>
    <ligand>
        <name>a divalent metal cation</name>
        <dbReference type="ChEBI" id="CHEBI:60240"/>
        <label>1</label>
        <note>catalytic</note>
    </ligand>
</feature>
<evidence type="ECO:0000256" key="17">
    <source>
        <dbReference type="PIRSR" id="PIRSR606309-3"/>
    </source>
</evidence>
<dbReference type="PANTHER" id="PTHR30231">
    <property type="entry name" value="DNA POLYMERASE III SUBUNIT EPSILON"/>
    <property type="match status" value="1"/>
</dbReference>
<dbReference type="SUPFAM" id="SSF53098">
    <property type="entry name" value="Ribonuclease H-like"/>
    <property type="match status" value="1"/>
</dbReference>
<evidence type="ECO:0000256" key="6">
    <source>
        <dbReference type="ARBA" id="ARBA00022705"/>
    </source>
</evidence>
<dbReference type="NCBIfam" id="NF004316">
    <property type="entry name" value="PRK05711.1"/>
    <property type="match status" value="1"/>
</dbReference>
<keyword evidence="5 18" id="KW-0548">Nucleotidyltransferase</keyword>
<organism evidence="20 21">
    <name type="scientific">Halomonas binhaiensis</name>
    <dbReference type="NCBI Taxonomy" id="2562282"/>
    <lineage>
        <taxon>Bacteria</taxon>
        <taxon>Pseudomonadati</taxon>
        <taxon>Pseudomonadota</taxon>
        <taxon>Gammaproteobacteria</taxon>
        <taxon>Oceanospirillales</taxon>
        <taxon>Halomonadaceae</taxon>
        <taxon>Halomonas</taxon>
    </lineage>
</organism>
<dbReference type="GO" id="GO:0003677">
    <property type="term" value="F:DNA binding"/>
    <property type="evidence" value="ECO:0007669"/>
    <property type="project" value="InterPro"/>
</dbReference>
<keyword evidence="12 18" id="KW-0239">DNA-directed DNA polymerase</keyword>
<dbReference type="KEGG" id="hbh:E4T21_08990"/>
<dbReference type="GO" id="GO:0008408">
    <property type="term" value="F:3'-5' exonuclease activity"/>
    <property type="evidence" value="ECO:0007669"/>
    <property type="project" value="TreeGrafter"/>
</dbReference>
<keyword evidence="4 18" id="KW-0808">Transferase</keyword>
<evidence type="ECO:0000256" key="15">
    <source>
        <dbReference type="PIRSR" id="PIRSR606309-1"/>
    </source>
</evidence>
<evidence type="ECO:0000256" key="13">
    <source>
        <dbReference type="ARBA" id="ARBA00023211"/>
    </source>
</evidence>
<evidence type="ECO:0000256" key="10">
    <source>
        <dbReference type="ARBA" id="ARBA00022839"/>
    </source>
</evidence>
<keyword evidence="11 17" id="KW-0460">Magnesium</keyword>
<feature type="binding site" evidence="16">
    <location>
        <position position="52"/>
    </location>
    <ligand>
        <name>substrate</name>
    </ligand>
</feature>
<feature type="binding site" evidence="16">
    <location>
        <position position="57"/>
    </location>
    <ligand>
        <name>substrate</name>
    </ligand>
</feature>
<keyword evidence="21" id="KW-1185">Reference proteome</keyword>
<feature type="active site" description="Proton acceptor" evidence="15">
    <location>
        <position position="158"/>
    </location>
</feature>
<dbReference type="AlphaFoldDB" id="A0A5C1NGA1"/>
<dbReference type="GO" id="GO:0005829">
    <property type="term" value="C:cytosol"/>
    <property type="evidence" value="ECO:0007669"/>
    <property type="project" value="TreeGrafter"/>
</dbReference>
<keyword evidence="13 17" id="KW-0464">Manganese</keyword>
<evidence type="ECO:0000259" key="19">
    <source>
        <dbReference type="SMART" id="SM00479"/>
    </source>
</evidence>
<evidence type="ECO:0000256" key="7">
    <source>
        <dbReference type="ARBA" id="ARBA00022722"/>
    </source>
</evidence>
<dbReference type="InterPro" id="IPR006054">
    <property type="entry name" value="DnaQ"/>
</dbReference>
<dbReference type="GO" id="GO:0003887">
    <property type="term" value="F:DNA-directed DNA polymerase activity"/>
    <property type="evidence" value="ECO:0007669"/>
    <property type="project" value="UniProtKB-KW"/>
</dbReference>
<dbReference type="SMART" id="SM00479">
    <property type="entry name" value="EXOIII"/>
    <property type="match status" value="1"/>
</dbReference>
<dbReference type="EMBL" id="CP038437">
    <property type="protein sequence ID" value="QEM81663.1"/>
    <property type="molecule type" value="Genomic_DNA"/>
</dbReference>
<dbReference type="OrthoDB" id="9804290at2"/>
<accession>A0A5C1NGA1</accession>
<dbReference type="EC" id="2.7.7.7" evidence="2 18"/>
<dbReference type="CDD" id="cd06131">
    <property type="entry name" value="DNA_pol_III_epsilon_Ecoli_like"/>
    <property type="match status" value="1"/>
</dbReference>
<reference evidence="20" key="1">
    <citation type="submission" date="2021-02" db="EMBL/GenBank/DDBJ databases">
        <title>Strain Y2R2, a novel species of the genus Halomonas.</title>
        <authorList>
            <person name="Huang H."/>
        </authorList>
    </citation>
    <scope>NUCLEOTIDE SEQUENCE</scope>
    <source>
        <strain evidence="20">Y2R2</strain>
    </source>
</reference>
<dbReference type="InterPro" id="IPR013520">
    <property type="entry name" value="Ribonucl_H"/>
</dbReference>
<evidence type="ECO:0000313" key="20">
    <source>
        <dbReference type="EMBL" id="QEM81663.1"/>
    </source>
</evidence>
<protein>
    <recommendedName>
        <fullName evidence="3 18">DNA polymerase III subunit epsilon</fullName>
        <ecNumber evidence="2 18">2.7.7.7</ecNumber>
    </recommendedName>
</protein>
<proteinExistence type="predicted"/>
<dbReference type="FunFam" id="3.30.420.10:FF:000012">
    <property type="entry name" value="DNA polymerase III subunit epsilon"/>
    <property type="match status" value="1"/>
</dbReference>
<evidence type="ECO:0000256" key="1">
    <source>
        <dbReference type="ARBA" id="ARBA00001936"/>
    </source>
</evidence>
<name>A0A5C1NGA1_9GAMM</name>
<evidence type="ECO:0000256" key="5">
    <source>
        <dbReference type="ARBA" id="ARBA00022695"/>
    </source>
</evidence>
<dbReference type="NCBIfam" id="TIGR00573">
    <property type="entry name" value="dnaq"/>
    <property type="match status" value="1"/>
</dbReference>
<feature type="binding site" evidence="17">
    <location>
        <position position="9"/>
    </location>
    <ligand>
        <name>a divalent metal cation</name>
        <dbReference type="ChEBI" id="CHEBI:60240"/>
        <label>1</label>
        <note>catalytic</note>
    </ligand>
</feature>
<evidence type="ECO:0000313" key="21">
    <source>
        <dbReference type="Proteomes" id="UP000324285"/>
    </source>
</evidence>
<feature type="domain" description="Exonuclease" evidence="19">
    <location>
        <begin position="2"/>
        <end position="180"/>
    </location>
</feature>
<evidence type="ECO:0000256" key="12">
    <source>
        <dbReference type="ARBA" id="ARBA00022932"/>
    </source>
</evidence>
<evidence type="ECO:0000256" key="14">
    <source>
        <dbReference type="ARBA" id="ARBA00049244"/>
    </source>
</evidence>
<comment type="catalytic activity">
    <reaction evidence="14 18">
        <text>DNA(n) + a 2'-deoxyribonucleoside 5'-triphosphate = DNA(n+1) + diphosphate</text>
        <dbReference type="Rhea" id="RHEA:22508"/>
        <dbReference type="Rhea" id="RHEA-COMP:17339"/>
        <dbReference type="Rhea" id="RHEA-COMP:17340"/>
        <dbReference type="ChEBI" id="CHEBI:33019"/>
        <dbReference type="ChEBI" id="CHEBI:61560"/>
        <dbReference type="ChEBI" id="CHEBI:173112"/>
        <dbReference type="EC" id="2.7.7.7"/>
    </reaction>
</comment>
<dbReference type="Pfam" id="PF00929">
    <property type="entry name" value="RNase_T"/>
    <property type="match status" value="1"/>
</dbReference>
<feature type="binding site" evidence="17">
    <location>
        <position position="7"/>
    </location>
    <ligand>
        <name>a divalent metal cation</name>
        <dbReference type="ChEBI" id="CHEBI:60240"/>
        <label>1</label>
        <note>catalytic</note>
    </ligand>
</feature>
<keyword evidence="10 18" id="KW-0269">Exonuclease</keyword>
<feature type="binding site" evidence="16">
    <location>
        <position position="7"/>
    </location>
    <ligand>
        <name>substrate</name>
    </ligand>
</feature>
<dbReference type="RefSeq" id="WP_149284674.1">
    <property type="nucleotide sequence ID" value="NZ_CP038437.2"/>
</dbReference>
<dbReference type="GO" id="GO:0045004">
    <property type="term" value="P:DNA replication proofreading"/>
    <property type="evidence" value="ECO:0007669"/>
    <property type="project" value="TreeGrafter"/>
</dbReference>
<keyword evidence="9 18" id="KW-0378">Hydrolase</keyword>
<evidence type="ECO:0000256" key="11">
    <source>
        <dbReference type="ARBA" id="ARBA00022842"/>
    </source>
</evidence>
<keyword evidence="8 17" id="KW-0479">Metal-binding</keyword>
<dbReference type="InterPro" id="IPR012337">
    <property type="entry name" value="RNaseH-like_sf"/>
</dbReference>
<sequence length="260" mass="28935">MRQIVLDTETTGIETRDGHRLIEIGAVEVINRRFTGNTYHQYINPEREIDAEAIEVHGITNERVANEPVFAEVAQEFWDFIRGAELVIHNAPFDVGFIDHEFNLLKAVQPELDLGPVREHCRVLDTLVMARQMHPGQRNSLDALCKRYDIDNGHRVLHGALLDAEILADVYMAMTGGQTALTLDAGDDEQQKATTPGEFSVRRLSLPTGRLKVVRPDDGELAAHQAKLEGVRKQAGECLWDSLPEHFGGLGVSAANQDVE</sequence>
<comment type="function">
    <text evidence="18">DNA polymerase III is a complex, multichain enzyme responsible for most of the replicative synthesis in bacteria. The epsilon subunit contain the editing function and is a proofreading 3'-5' exonuclease.</text>
</comment>
<gene>
    <name evidence="18 20" type="primary">dnaQ</name>
    <name evidence="20" type="ORF">E4T21_08990</name>
</gene>